<comment type="caution">
    <text evidence="2">The sequence shown here is derived from an EMBL/GenBank/DDBJ whole genome shotgun (WGS) entry which is preliminary data.</text>
</comment>
<name>A0A835IY99_9MAGN</name>
<evidence type="ECO:0000313" key="2">
    <source>
        <dbReference type="EMBL" id="KAF9624867.1"/>
    </source>
</evidence>
<dbReference type="PANTHER" id="PTHR46038">
    <property type="entry name" value="EXPRESSED PROTEIN-RELATED"/>
    <property type="match status" value="1"/>
</dbReference>
<reference evidence="2 3" key="1">
    <citation type="submission" date="2020-10" db="EMBL/GenBank/DDBJ databases">
        <title>The Coptis chinensis genome and diversification of protoberbering-type alkaloids.</title>
        <authorList>
            <person name="Wang B."/>
            <person name="Shu S."/>
            <person name="Song C."/>
            <person name="Liu Y."/>
        </authorList>
    </citation>
    <scope>NUCLEOTIDE SEQUENCE [LARGE SCALE GENOMIC DNA]</scope>
    <source>
        <strain evidence="2">HL-2020</strain>
        <tissue evidence="2">Leaf</tissue>
    </source>
</reference>
<dbReference type="OrthoDB" id="540503at2759"/>
<evidence type="ECO:0000313" key="3">
    <source>
        <dbReference type="Proteomes" id="UP000631114"/>
    </source>
</evidence>
<accession>A0A835IY99</accession>
<dbReference type="AlphaFoldDB" id="A0A835IY99"/>
<dbReference type="InterPro" id="IPR044821">
    <property type="entry name" value="At1g28695/At4g15970-like"/>
</dbReference>
<sequence length="179" mass="21124">MLDLFLDSFWLGENTQFLINHLLIVAMDQIAFDRCKFLGLHCYRLVTDGVDFGGEKLYMSRDFISMMWRRTLFLADVLQRGYSFIFTDIDVMWLRNPFLRLSKNETDDIQISCDKFGRNQMCAFNLINTGFYFTRSNNKTISLFNKWYTSRNSTKYVGMKEQDVLKSMIQAGEFRDIGP</sequence>
<dbReference type="Proteomes" id="UP000631114">
    <property type="component" value="Unassembled WGS sequence"/>
</dbReference>
<organism evidence="2 3">
    <name type="scientific">Coptis chinensis</name>
    <dbReference type="NCBI Taxonomy" id="261450"/>
    <lineage>
        <taxon>Eukaryota</taxon>
        <taxon>Viridiplantae</taxon>
        <taxon>Streptophyta</taxon>
        <taxon>Embryophyta</taxon>
        <taxon>Tracheophyta</taxon>
        <taxon>Spermatophyta</taxon>
        <taxon>Magnoliopsida</taxon>
        <taxon>Ranunculales</taxon>
        <taxon>Ranunculaceae</taxon>
        <taxon>Coptidoideae</taxon>
        <taxon>Coptis</taxon>
    </lineage>
</organism>
<dbReference type="Pfam" id="PF03407">
    <property type="entry name" value="Nucleotid_trans"/>
    <property type="match status" value="1"/>
</dbReference>
<gene>
    <name evidence="2" type="ORF">IFM89_015421</name>
</gene>
<dbReference type="EMBL" id="JADFTS010000001">
    <property type="protein sequence ID" value="KAF9624867.1"/>
    <property type="molecule type" value="Genomic_DNA"/>
</dbReference>
<feature type="domain" description="Nucleotide-diphospho-sugar transferase" evidence="1">
    <location>
        <begin position="18"/>
        <end position="170"/>
    </location>
</feature>
<keyword evidence="3" id="KW-1185">Reference proteome</keyword>
<evidence type="ECO:0000259" key="1">
    <source>
        <dbReference type="Pfam" id="PF03407"/>
    </source>
</evidence>
<proteinExistence type="predicted"/>
<dbReference type="InterPro" id="IPR005069">
    <property type="entry name" value="Nucl-diP-sugar_transferase"/>
</dbReference>
<dbReference type="PANTHER" id="PTHR46038:SF12">
    <property type="entry name" value="OS03G0731800 PROTEIN"/>
    <property type="match status" value="1"/>
</dbReference>
<protein>
    <recommendedName>
        <fullName evidence="1">Nucleotide-diphospho-sugar transferase domain-containing protein</fullName>
    </recommendedName>
</protein>